<sequence length="98" mass="10543">MLNINLKLWCGRNSRPTTQCGSIDRVVRRPCQAGIMLAQRKQQFNSTLPLEKCAASPAEAPAGSSQRCAAAACRAPATCRCRTVPTLATLDDVTALLR</sequence>
<protein>
    <submittedName>
        <fullName evidence="1">Uncharacterized protein</fullName>
    </submittedName>
</protein>
<keyword evidence="2" id="KW-1185">Reference proteome</keyword>
<evidence type="ECO:0000313" key="1">
    <source>
        <dbReference type="EMBL" id="KAJ0181863.1"/>
    </source>
</evidence>
<comment type="caution">
    <text evidence="1">The sequence shown here is derived from an EMBL/GenBank/DDBJ whole genome shotgun (WGS) entry which is preliminary data.</text>
</comment>
<dbReference type="Proteomes" id="UP000824533">
    <property type="component" value="Linkage Group LG04"/>
</dbReference>
<accession>A0ACC1DD32</accession>
<name>A0ACC1DD32_9NEOP</name>
<reference evidence="1 2" key="1">
    <citation type="journal article" date="2021" name="Front. Genet.">
        <title>Chromosome-Level Genome Assembly Reveals Significant Gene Expansion in the Toll and IMD Signaling Pathways of Dendrolimus kikuchii.</title>
        <authorList>
            <person name="Zhou J."/>
            <person name="Wu P."/>
            <person name="Xiong Z."/>
            <person name="Liu N."/>
            <person name="Zhao N."/>
            <person name="Ji M."/>
            <person name="Qiu Y."/>
            <person name="Yang B."/>
        </authorList>
    </citation>
    <scope>NUCLEOTIDE SEQUENCE [LARGE SCALE GENOMIC DNA]</scope>
    <source>
        <strain evidence="1">Ann1</strain>
    </source>
</reference>
<organism evidence="1 2">
    <name type="scientific">Dendrolimus kikuchii</name>
    <dbReference type="NCBI Taxonomy" id="765133"/>
    <lineage>
        <taxon>Eukaryota</taxon>
        <taxon>Metazoa</taxon>
        <taxon>Ecdysozoa</taxon>
        <taxon>Arthropoda</taxon>
        <taxon>Hexapoda</taxon>
        <taxon>Insecta</taxon>
        <taxon>Pterygota</taxon>
        <taxon>Neoptera</taxon>
        <taxon>Endopterygota</taxon>
        <taxon>Lepidoptera</taxon>
        <taxon>Glossata</taxon>
        <taxon>Ditrysia</taxon>
        <taxon>Bombycoidea</taxon>
        <taxon>Lasiocampidae</taxon>
        <taxon>Dendrolimus</taxon>
    </lineage>
</organism>
<gene>
    <name evidence="1" type="ORF">K1T71_002585</name>
</gene>
<dbReference type="EMBL" id="CM034390">
    <property type="protein sequence ID" value="KAJ0181863.1"/>
    <property type="molecule type" value="Genomic_DNA"/>
</dbReference>
<evidence type="ECO:0000313" key="2">
    <source>
        <dbReference type="Proteomes" id="UP000824533"/>
    </source>
</evidence>
<proteinExistence type="predicted"/>